<dbReference type="AlphaFoldDB" id="A0A0F9NQM4"/>
<proteinExistence type="predicted"/>
<comment type="caution">
    <text evidence="1">The sequence shown here is derived from an EMBL/GenBank/DDBJ whole genome shotgun (WGS) entry which is preliminary data.</text>
</comment>
<feature type="non-terminal residue" evidence="1">
    <location>
        <position position="1"/>
    </location>
</feature>
<protein>
    <submittedName>
        <fullName evidence="1">Uncharacterized protein</fullName>
    </submittedName>
</protein>
<reference evidence="1" key="1">
    <citation type="journal article" date="2015" name="Nature">
        <title>Complex archaea that bridge the gap between prokaryotes and eukaryotes.</title>
        <authorList>
            <person name="Spang A."/>
            <person name="Saw J.H."/>
            <person name="Jorgensen S.L."/>
            <person name="Zaremba-Niedzwiedzka K."/>
            <person name="Martijn J."/>
            <person name="Lind A.E."/>
            <person name="van Eijk R."/>
            <person name="Schleper C."/>
            <person name="Guy L."/>
            <person name="Ettema T.J."/>
        </authorList>
    </citation>
    <scope>NUCLEOTIDE SEQUENCE</scope>
</reference>
<sequence>CGKIHSLQQYYLSGIMDEFKNLEIWCSRKLKEETLGPEGLRKLAFEIYGAISADEILNPKLK</sequence>
<accession>A0A0F9NQM4</accession>
<dbReference type="EMBL" id="LAZR01003263">
    <property type="protein sequence ID" value="KKN20229.1"/>
    <property type="molecule type" value="Genomic_DNA"/>
</dbReference>
<name>A0A0F9NQM4_9ZZZZ</name>
<evidence type="ECO:0000313" key="1">
    <source>
        <dbReference type="EMBL" id="KKN20229.1"/>
    </source>
</evidence>
<gene>
    <name evidence="1" type="ORF">LCGC14_0937810</name>
</gene>
<organism evidence="1">
    <name type="scientific">marine sediment metagenome</name>
    <dbReference type="NCBI Taxonomy" id="412755"/>
    <lineage>
        <taxon>unclassified sequences</taxon>
        <taxon>metagenomes</taxon>
        <taxon>ecological metagenomes</taxon>
    </lineage>
</organism>